<dbReference type="EMBL" id="FQXQ01000005">
    <property type="protein sequence ID" value="SHH86748.1"/>
    <property type="molecule type" value="Genomic_DNA"/>
</dbReference>
<evidence type="ECO:0000313" key="3">
    <source>
        <dbReference type="Proteomes" id="UP000184109"/>
    </source>
</evidence>
<proteinExistence type="predicted"/>
<sequence length="170" mass="19665">MNSDSFKILGRFLLLIPLQVLIANHMRIFGYINPQICLLFVIWYPLRKDITGLLLSTFLFGILLDIFSNSGGVNTAALLFISYVRLPIIKFIFNDKDLNLKLFKYSNYGTLPKIILILTFAFIHQFIVYVLEYFNVSYVGTILFKTFTNTLFTTFVVVIFLSIFTSTKKQ</sequence>
<protein>
    <recommendedName>
        <fullName evidence="4">Rod shape-determining protein MreD</fullName>
    </recommendedName>
</protein>
<feature type="transmembrane region" description="Helical" evidence="1">
    <location>
        <begin position="114"/>
        <end position="136"/>
    </location>
</feature>
<name>A0A1M5WH74_9FLAO</name>
<evidence type="ECO:0000313" key="2">
    <source>
        <dbReference type="EMBL" id="SHH86748.1"/>
    </source>
</evidence>
<evidence type="ECO:0000256" key="1">
    <source>
        <dbReference type="SAM" id="Phobius"/>
    </source>
</evidence>
<dbReference type="OrthoDB" id="1132160at2"/>
<feature type="transmembrane region" description="Helical" evidence="1">
    <location>
        <begin position="142"/>
        <end position="164"/>
    </location>
</feature>
<dbReference type="STRING" id="1195760.SAMN05444281_2422"/>
<evidence type="ECO:0008006" key="4">
    <source>
        <dbReference type="Google" id="ProtNLM"/>
    </source>
</evidence>
<organism evidence="2 3">
    <name type="scientific">Wenyingzhuangia marina</name>
    <dbReference type="NCBI Taxonomy" id="1195760"/>
    <lineage>
        <taxon>Bacteria</taxon>
        <taxon>Pseudomonadati</taxon>
        <taxon>Bacteroidota</taxon>
        <taxon>Flavobacteriia</taxon>
        <taxon>Flavobacteriales</taxon>
        <taxon>Flavobacteriaceae</taxon>
        <taxon>Wenyingzhuangia</taxon>
    </lineage>
</organism>
<keyword evidence="1" id="KW-1133">Transmembrane helix</keyword>
<keyword evidence="1" id="KW-0812">Transmembrane</keyword>
<keyword evidence="3" id="KW-1185">Reference proteome</keyword>
<dbReference type="Proteomes" id="UP000184109">
    <property type="component" value="Unassembled WGS sequence"/>
</dbReference>
<dbReference type="AlphaFoldDB" id="A0A1M5WH74"/>
<accession>A0A1M5WH74</accession>
<keyword evidence="1" id="KW-0472">Membrane</keyword>
<feature type="transmembrane region" description="Helical" evidence="1">
    <location>
        <begin position="73"/>
        <end position="93"/>
    </location>
</feature>
<gene>
    <name evidence="2" type="ORF">SAMN05444281_2422</name>
</gene>
<reference evidence="3" key="1">
    <citation type="submission" date="2016-11" db="EMBL/GenBank/DDBJ databases">
        <authorList>
            <person name="Varghese N."/>
            <person name="Submissions S."/>
        </authorList>
    </citation>
    <scope>NUCLEOTIDE SEQUENCE [LARGE SCALE GENOMIC DNA]</scope>
    <source>
        <strain evidence="3">DSM 100572</strain>
    </source>
</reference>
<dbReference type="RefSeq" id="WP_073121909.1">
    <property type="nucleotide sequence ID" value="NZ_BMEN01000006.1"/>
</dbReference>